<organism evidence="2 3">
    <name type="scientific">Halalkalicoccus tibetensis</name>
    <dbReference type="NCBI Taxonomy" id="175632"/>
    <lineage>
        <taxon>Archaea</taxon>
        <taxon>Methanobacteriati</taxon>
        <taxon>Methanobacteriota</taxon>
        <taxon>Stenosarchaea group</taxon>
        <taxon>Halobacteria</taxon>
        <taxon>Halobacteriales</taxon>
        <taxon>Halococcaceae</taxon>
        <taxon>Halalkalicoccus</taxon>
    </lineage>
</organism>
<reference evidence="2 3" key="1">
    <citation type="journal article" date="2019" name="Int. J. Syst. Evol. Microbiol.">
        <title>The Global Catalogue of Microorganisms (GCM) 10K type strain sequencing project: providing services to taxonomists for standard genome sequencing and annotation.</title>
        <authorList>
            <consortium name="The Broad Institute Genomics Platform"/>
            <consortium name="The Broad Institute Genome Sequencing Center for Infectious Disease"/>
            <person name="Wu L."/>
            <person name="Ma J."/>
        </authorList>
    </citation>
    <scope>NUCLEOTIDE SEQUENCE [LARGE SCALE GENOMIC DNA]</scope>
    <source>
        <strain evidence="2 3">CGMCC 1.3240</strain>
    </source>
</reference>
<dbReference type="InterPro" id="IPR052559">
    <property type="entry name" value="V-haloperoxidase"/>
</dbReference>
<dbReference type="InterPro" id="IPR055161">
    <property type="entry name" value="NapH1-like_2nd"/>
</dbReference>
<comment type="caution">
    <text evidence="2">The sequence shown here is derived from an EMBL/GenBank/DDBJ whole genome shotgun (WGS) entry which is preliminary data.</text>
</comment>
<dbReference type="Proteomes" id="UP001596312">
    <property type="component" value="Unassembled WGS sequence"/>
</dbReference>
<evidence type="ECO:0000313" key="2">
    <source>
        <dbReference type="EMBL" id="MFC6906767.1"/>
    </source>
</evidence>
<feature type="domain" description="Vanadium-dependent haloperoxidase NapH1-like second helical-bundle" evidence="1">
    <location>
        <begin position="298"/>
        <end position="439"/>
    </location>
</feature>
<dbReference type="Pfam" id="PF22778">
    <property type="entry name" value="VCPO_2nd"/>
    <property type="match status" value="1"/>
</dbReference>
<evidence type="ECO:0000259" key="1">
    <source>
        <dbReference type="Pfam" id="PF22778"/>
    </source>
</evidence>
<sequence>MNNKRRLFSSVAIAGVTTGLVNRYETEIRSIVAKLRSNTESYQQHPVDDLPGDIVVDWNERLINALREDEADVETVVRTGAILNLAIYDAVNGINTARATTASADHYYVDPATADPPTKASRLAAASAVAHRSLSELFDHTTNSIDTSVAKDLAKSEDDGSVKAGIEWGCSVADDYLELHTSGTDHFKYDYEPSDGPGKFDTEWGSPELAFIDPWSLKRRQQFRPSGPPGLESPRYAESWYEIYKLGEEADDQPQASLDIAEFWRGSAKTARPPGRWNMIAQTVAHEHELSLSENARLFALLSLALADSAIATWEAKLHYDTWRPYSAIKNANTEDNADTFANEDWKPNAKGGSPEYPSGLAAMGAAGKTILEAFFGDDQSFELEVRSGLTADELEDQEHSFESFEDALQESITGRIYLGNHFRFTLKDSAELGTEIGHWVLDTELQLPADQP</sequence>
<gene>
    <name evidence="2" type="ORF">ACFQGH_16355</name>
</gene>
<accession>A0ABD5V5I6</accession>
<dbReference type="PANTHER" id="PTHR34599">
    <property type="entry name" value="PEROXIDASE-RELATED"/>
    <property type="match status" value="1"/>
</dbReference>
<keyword evidence="3" id="KW-1185">Reference proteome</keyword>
<dbReference type="PANTHER" id="PTHR34599:SF1">
    <property type="entry name" value="PHOSPHATIDIC ACID PHOSPHATASE TYPE 2_HALOPEROXIDASE DOMAIN-CONTAINING PROTEIN"/>
    <property type="match status" value="1"/>
</dbReference>
<protein>
    <recommendedName>
        <fullName evidence="1">Vanadium-dependent haloperoxidase NapH1-like second helical-bundle domain-containing protein</fullName>
    </recommendedName>
</protein>
<evidence type="ECO:0000313" key="3">
    <source>
        <dbReference type="Proteomes" id="UP001596312"/>
    </source>
</evidence>
<dbReference type="InterPro" id="IPR036938">
    <property type="entry name" value="PAP2/HPO_sf"/>
</dbReference>
<name>A0ABD5V5I6_9EURY</name>
<dbReference type="AlphaFoldDB" id="A0ABD5V5I6"/>
<dbReference type="Gene3D" id="1.10.606.20">
    <property type="match status" value="1"/>
</dbReference>
<dbReference type="RefSeq" id="WP_340605344.1">
    <property type="nucleotide sequence ID" value="NZ_JBBMXV010000005.1"/>
</dbReference>
<dbReference type="EMBL" id="JBHSXQ010000005">
    <property type="protein sequence ID" value="MFC6906767.1"/>
    <property type="molecule type" value="Genomic_DNA"/>
</dbReference>
<dbReference type="CDD" id="cd03398">
    <property type="entry name" value="PAP2_haloperoxidase"/>
    <property type="match status" value="1"/>
</dbReference>
<dbReference type="SUPFAM" id="SSF48317">
    <property type="entry name" value="Acid phosphatase/Vanadium-dependent haloperoxidase"/>
    <property type="match status" value="1"/>
</dbReference>
<proteinExistence type="predicted"/>